<dbReference type="SUPFAM" id="SSF57196">
    <property type="entry name" value="EGF/Laminin"/>
    <property type="match status" value="2"/>
</dbReference>
<feature type="disulfide bond" evidence="3">
    <location>
        <begin position="26"/>
        <end position="35"/>
    </location>
</feature>
<evidence type="ECO:0000259" key="5">
    <source>
        <dbReference type="PROSITE" id="PS50027"/>
    </source>
</evidence>
<evidence type="ECO:0000313" key="7">
    <source>
        <dbReference type="Proteomes" id="UP001044222"/>
    </source>
</evidence>
<dbReference type="AlphaFoldDB" id="A0A9D3LXB7"/>
<dbReference type="Pfam" id="PF00053">
    <property type="entry name" value="EGF_laminin"/>
    <property type="match status" value="2"/>
</dbReference>
<dbReference type="GO" id="GO:0034446">
    <property type="term" value="P:substrate adhesion-dependent cell spreading"/>
    <property type="evidence" value="ECO:0007669"/>
    <property type="project" value="TreeGrafter"/>
</dbReference>
<dbReference type="CDD" id="cd00055">
    <property type="entry name" value="EGF_Lam"/>
    <property type="match status" value="2"/>
</dbReference>
<dbReference type="FunFam" id="2.10.25.10:FF:000140">
    <property type="entry name" value="Transmembrane agrin"/>
    <property type="match status" value="1"/>
</dbReference>
<comment type="caution">
    <text evidence="6">The sequence shown here is derived from an EMBL/GenBank/DDBJ whole genome shotgun (WGS) entry which is preliminary data.</text>
</comment>
<dbReference type="GO" id="GO:0009887">
    <property type="term" value="P:animal organ morphogenesis"/>
    <property type="evidence" value="ECO:0007669"/>
    <property type="project" value="TreeGrafter"/>
</dbReference>
<comment type="caution">
    <text evidence="3">Lacks conserved residue(s) required for the propagation of feature annotation.</text>
</comment>
<dbReference type="PROSITE" id="PS01248">
    <property type="entry name" value="EGF_LAM_1"/>
    <property type="match status" value="1"/>
</dbReference>
<gene>
    <name evidence="6" type="ORF">ANANG_G00227460</name>
</gene>
<evidence type="ECO:0000256" key="2">
    <source>
        <dbReference type="ARBA" id="ARBA00023292"/>
    </source>
</evidence>
<keyword evidence="2 3" id="KW-0424">Laminin EGF-like domain</keyword>
<evidence type="ECO:0000256" key="3">
    <source>
        <dbReference type="PROSITE-ProRule" id="PRU00460"/>
    </source>
</evidence>
<sequence>MPRHVPVQPVRLVRGRCDPASGQCSCKPGVGGRKCDRCEPGFWNFRAIVTENMSGCTPCNCDPAGSVRDDCEQMSGLCSCKAGLKGMKCSVCPDGSARAPAAVTEVRRPPRRRRRAPPAPPPAP</sequence>
<keyword evidence="1 3" id="KW-1015">Disulfide bond</keyword>
<keyword evidence="7" id="KW-1185">Reference proteome</keyword>
<feature type="domain" description="Laminin EGF-like" evidence="5">
    <location>
        <begin position="1"/>
        <end position="58"/>
    </location>
</feature>
<evidence type="ECO:0000313" key="6">
    <source>
        <dbReference type="EMBL" id="KAG5838801.1"/>
    </source>
</evidence>
<dbReference type="SMART" id="SM00180">
    <property type="entry name" value="EGF_Lam"/>
    <property type="match status" value="2"/>
</dbReference>
<dbReference type="GO" id="GO:0007411">
    <property type="term" value="P:axon guidance"/>
    <property type="evidence" value="ECO:0007669"/>
    <property type="project" value="TreeGrafter"/>
</dbReference>
<dbReference type="GO" id="GO:0043256">
    <property type="term" value="C:laminin complex"/>
    <property type="evidence" value="ECO:0007669"/>
    <property type="project" value="TreeGrafter"/>
</dbReference>
<dbReference type="Gene3D" id="2.10.25.10">
    <property type="entry name" value="Laminin"/>
    <property type="match status" value="2"/>
</dbReference>
<dbReference type="EMBL" id="JAFIRN010000012">
    <property type="protein sequence ID" value="KAG5838801.1"/>
    <property type="molecule type" value="Genomic_DNA"/>
</dbReference>
<dbReference type="InterPro" id="IPR050440">
    <property type="entry name" value="Laminin/Netrin_ECM"/>
</dbReference>
<dbReference type="Proteomes" id="UP001044222">
    <property type="component" value="Chromosome 12"/>
</dbReference>
<dbReference type="PANTHER" id="PTHR10574:SF419">
    <property type="entry name" value="LAMININ SUBUNIT ALPHA-3-RELATED"/>
    <property type="match status" value="1"/>
</dbReference>
<accession>A0A9D3LXB7</accession>
<name>A0A9D3LXB7_ANGAN</name>
<proteinExistence type="predicted"/>
<organism evidence="6 7">
    <name type="scientific">Anguilla anguilla</name>
    <name type="common">European freshwater eel</name>
    <name type="synonym">Muraena anguilla</name>
    <dbReference type="NCBI Taxonomy" id="7936"/>
    <lineage>
        <taxon>Eukaryota</taxon>
        <taxon>Metazoa</taxon>
        <taxon>Chordata</taxon>
        <taxon>Craniata</taxon>
        <taxon>Vertebrata</taxon>
        <taxon>Euteleostomi</taxon>
        <taxon>Actinopterygii</taxon>
        <taxon>Neopterygii</taxon>
        <taxon>Teleostei</taxon>
        <taxon>Anguilliformes</taxon>
        <taxon>Anguillidae</taxon>
        <taxon>Anguilla</taxon>
    </lineage>
</organism>
<dbReference type="FunFam" id="2.10.25.10:FF:000134">
    <property type="entry name" value="Transmembrane agrin"/>
    <property type="match status" value="1"/>
</dbReference>
<protein>
    <recommendedName>
        <fullName evidence="5">Laminin EGF-like domain-containing protein</fullName>
    </recommendedName>
</protein>
<dbReference type="PROSITE" id="PS50027">
    <property type="entry name" value="EGF_LAM_2"/>
    <property type="match status" value="1"/>
</dbReference>
<dbReference type="InterPro" id="IPR002049">
    <property type="entry name" value="LE_dom"/>
</dbReference>
<reference evidence="6" key="1">
    <citation type="submission" date="2021-01" db="EMBL/GenBank/DDBJ databases">
        <title>A chromosome-scale assembly of European eel, Anguilla anguilla.</title>
        <authorList>
            <person name="Henkel C."/>
            <person name="Jong-Raadsen S.A."/>
            <person name="Dufour S."/>
            <person name="Weltzien F.-A."/>
            <person name="Palstra A.P."/>
            <person name="Pelster B."/>
            <person name="Spaink H.P."/>
            <person name="Van Den Thillart G.E."/>
            <person name="Jansen H."/>
            <person name="Zahm M."/>
            <person name="Klopp C."/>
            <person name="Cedric C."/>
            <person name="Louis A."/>
            <person name="Berthelot C."/>
            <person name="Parey E."/>
            <person name="Roest Crollius H."/>
            <person name="Montfort J."/>
            <person name="Robinson-Rechavi M."/>
            <person name="Bucao C."/>
            <person name="Bouchez O."/>
            <person name="Gislard M."/>
            <person name="Lluch J."/>
            <person name="Milhes M."/>
            <person name="Lampietro C."/>
            <person name="Lopez Roques C."/>
            <person name="Donnadieu C."/>
            <person name="Braasch I."/>
            <person name="Desvignes T."/>
            <person name="Postlethwait J."/>
            <person name="Bobe J."/>
            <person name="Guiguen Y."/>
            <person name="Dirks R."/>
        </authorList>
    </citation>
    <scope>NUCLEOTIDE SEQUENCE</scope>
    <source>
        <strain evidence="6">Tag_6206</strain>
        <tissue evidence="6">Liver</tissue>
    </source>
</reference>
<evidence type="ECO:0000256" key="4">
    <source>
        <dbReference type="SAM" id="MobiDB-lite"/>
    </source>
</evidence>
<dbReference type="GO" id="GO:0016477">
    <property type="term" value="P:cell migration"/>
    <property type="evidence" value="ECO:0007669"/>
    <property type="project" value="TreeGrafter"/>
</dbReference>
<evidence type="ECO:0000256" key="1">
    <source>
        <dbReference type="ARBA" id="ARBA00023157"/>
    </source>
</evidence>
<dbReference type="GO" id="GO:0009888">
    <property type="term" value="P:tissue development"/>
    <property type="evidence" value="ECO:0007669"/>
    <property type="project" value="TreeGrafter"/>
</dbReference>
<feature type="region of interest" description="Disordered" evidence="4">
    <location>
        <begin position="95"/>
        <end position="124"/>
    </location>
</feature>
<dbReference type="GO" id="GO:0070831">
    <property type="term" value="P:basement membrane assembly"/>
    <property type="evidence" value="ECO:0007669"/>
    <property type="project" value="TreeGrafter"/>
</dbReference>
<dbReference type="PRINTS" id="PR00011">
    <property type="entry name" value="EGFLAMININ"/>
</dbReference>
<dbReference type="PANTHER" id="PTHR10574">
    <property type="entry name" value="NETRIN/LAMININ-RELATED"/>
    <property type="match status" value="1"/>
</dbReference>